<comment type="caution">
    <text evidence="4">The sequence shown here is derived from an EMBL/GenBank/DDBJ whole genome shotgun (WGS) entry which is preliminary data.</text>
</comment>
<dbReference type="PROSITE" id="PS51831">
    <property type="entry name" value="HD"/>
    <property type="match status" value="1"/>
</dbReference>
<feature type="domain" description="HD" evidence="2">
    <location>
        <begin position="254"/>
        <end position="376"/>
    </location>
</feature>
<name>A0A4Z0D1P5_9FIRM</name>
<feature type="domain" description="HD-GYP" evidence="3">
    <location>
        <begin position="232"/>
        <end position="422"/>
    </location>
</feature>
<keyword evidence="1" id="KW-0472">Membrane</keyword>
<evidence type="ECO:0000259" key="2">
    <source>
        <dbReference type="PROSITE" id="PS51831"/>
    </source>
</evidence>
<feature type="transmembrane region" description="Helical" evidence="1">
    <location>
        <begin position="69"/>
        <end position="96"/>
    </location>
</feature>
<dbReference type="Gene3D" id="1.10.3210.10">
    <property type="entry name" value="Hypothetical protein af1432"/>
    <property type="match status" value="1"/>
</dbReference>
<proteinExistence type="predicted"/>
<evidence type="ECO:0000256" key="1">
    <source>
        <dbReference type="SAM" id="Phobius"/>
    </source>
</evidence>
<dbReference type="SMART" id="SM00471">
    <property type="entry name" value="HDc"/>
    <property type="match status" value="1"/>
</dbReference>
<gene>
    <name evidence="4" type="ORF">E4100_07635</name>
</gene>
<dbReference type="EMBL" id="SRIB01000010">
    <property type="protein sequence ID" value="TFZ39680.1"/>
    <property type="molecule type" value="Genomic_DNA"/>
</dbReference>
<dbReference type="PANTHER" id="PTHR43155">
    <property type="entry name" value="CYCLIC DI-GMP PHOSPHODIESTERASE PA4108-RELATED"/>
    <property type="match status" value="1"/>
</dbReference>
<dbReference type="Pfam" id="PF13487">
    <property type="entry name" value="HD_5"/>
    <property type="match status" value="1"/>
</dbReference>
<feature type="transmembrane region" description="Helical" evidence="1">
    <location>
        <begin position="37"/>
        <end position="57"/>
    </location>
</feature>
<dbReference type="Proteomes" id="UP000298381">
    <property type="component" value="Unassembled WGS sequence"/>
</dbReference>
<dbReference type="InterPro" id="IPR006675">
    <property type="entry name" value="HDIG_dom"/>
</dbReference>
<evidence type="ECO:0000313" key="4">
    <source>
        <dbReference type="EMBL" id="TFZ39680.1"/>
    </source>
</evidence>
<feature type="transmembrane region" description="Helical" evidence="1">
    <location>
        <begin position="12"/>
        <end position="31"/>
    </location>
</feature>
<feature type="transmembrane region" description="Helical" evidence="1">
    <location>
        <begin position="148"/>
        <end position="169"/>
    </location>
</feature>
<evidence type="ECO:0000313" key="5">
    <source>
        <dbReference type="Proteomes" id="UP000298381"/>
    </source>
</evidence>
<sequence>MEDFMKLNLKTKIYLSVLTVLAASLYIYIFTNYKMDNIFLFVFWTLLSIAVESLLIPMPNNAVGVSVGYAINVATVIIGGPLLAATTTSLGVLFRFPKIEGRGYVHLFNLPVYKTLFNVVQSVLVSGTMGLIYIAFNGKIGDFSLAPTILIMIVGVAFNTIVLSGYLALSTNTSFVNTWIGNIRGLFPNALAVGTIGIIIALAFLSYGYGAVILFFGPLMLARYSFKLYIEMRNLYISTIEALNKAVEAKDSYTSGHANRVEELAVNLAKEYHLSFDSIENIRTAAVLHDIGKIGIKDEILNKAGKLTQEEYEIIMKHPTIGAEIIGKVHFLNDVTKIVRHHHEKYDGSGYPDGLKGEEIPIEASILMIADSYDAMTTDRPYRKALTKEMAIEELKKYKGTQFDPRLVDAFINMINKMNTQV</sequence>
<feature type="transmembrane region" description="Helical" evidence="1">
    <location>
        <begin position="189"/>
        <end position="222"/>
    </location>
</feature>
<dbReference type="PROSITE" id="PS51832">
    <property type="entry name" value="HD_GYP"/>
    <property type="match status" value="1"/>
</dbReference>
<dbReference type="InterPro" id="IPR006674">
    <property type="entry name" value="HD_domain"/>
</dbReference>
<organism evidence="4 5">
    <name type="scientific">Soehngenia longivitae</name>
    <dbReference type="NCBI Taxonomy" id="2562294"/>
    <lineage>
        <taxon>Bacteria</taxon>
        <taxon>Bacillati</taxon>
        <taxon>Bacillota</taxon>
        <taxon>Tissierellia</taxon>
        <taxon>Tissierellales</taxon>
        <taxon>Tissierellaceae</taxon>
        <taxon>Soehngenia</taxon>
    </lineage>
</organism>
<feature type="transmembrane region" description="Helical" evidence="1">
    <location>
        <begin position="116"/>
        <end position="136"/>
    </location>
</feature>
<reference evidence="4 5" key="1">
    <citation type="submission" date="2019-03" db="EMBL/GenBank/DDBJ databases">
        <title>Draft genome sequence data and analysis of a Fermenting Bacterium, Soehngenia longevitae strain 1933PT, isolated from petroleum reservoir in Azerbaijan.</title>
        <authorList>
            <person name="Grouzdev D.S."/>
            <person name="Bidzhieva S.K."/>
            <person name="Sokolova D.S."/>
            <person name="Tourova T.P."/>
            <person name="Poltaraus A.B."/>
            <person name="Nazina T.N."/>
        </authorList>
    </citation>
    <scope>NUCLEOTIDE SEQUENCE [LARGE SCALE GENOMIC DNA]</scope>
    <source>
        <strain evidence="4 5">1933P</strain>
    </source>
</reference>
<dbReference type="InterPro" id="IPR003607">
    <property type="entry name" value="HD/PDEase_dom"/>
</dbReference>
<dbReference type="PANTHER" id="PTHR43155:SF2">
    <property type="entry name" value="CYCLIC DI-GMP PHOSPHODIESTERASE PA4108"/>
    <property type="match status" value="1"/>
</dbReference>
<keyword evidence="5" id="KW-1185">Reference proteome</keyword>
<dbReference type="CDD" id="cd00077">
    <property type="entry name" value="HDc"/>
    <property type="match status" value="1"/>
</dbReference>
<dbReference type="AlphaFoldDB" id="A0A4Z0D1P5"/>
<evidence type="ECO:0000259" key="3">
    <source>
        <dbReference type="PROSITE" id="PS51832"/>
    </source>
</evidence>
<keyword evidence="1" id="KW-0812">Transmembrane</keyword>
<dbReference type="SUPFAM" id="SSF109604">
    <property type="entry name" value="HD-domain/PDEase-like"/>
    <property type="match status" value="1"/>
</dbReference>
<dbReference type="OrthoDB" id="9804747at2"/>
<dbReference type="NCBIfam" id="TIGR00277">
    <property type="entry name" value="HDIG"/>
    <property type="match status" value="1"/>
</dbReference>
<keyword evidence="1" id="KW-1133">Transmembrane helix</keyword>
<dbReference type="InterPro" id="IPR037522">
    <property type="entry name" value="HD_GYP_dom"/>
</dbReference>
<accession>A0A4Z0D1P5</accession>
<protein>
    <submittedName>
        <fullName evidence="4">HD-GYP domain-containing protein</fullName>
    </submittedName>
</protein>